<evidence type="ECO:0000256" key="1">
    <source>
        <dbReference type="SAM" id="Phobius"/>
    </source>
</evidence>
<evidence type="ECO:0000313" key="2">
    <source>
        <dbReference type="EMBL" id="CAC5374698.1"/>
    </source>
</evidence>
<name>A0A6J8AWR0_MYTCO</name>
<dbReference type="EMBL" id="CACVKT020002054">
    <property type="protein sequence ID" value="CAC5374698.1"/>
    <property type="molecule type" value="Genomic_DNA"/>
</dbReference>
<protein>
    <submittedName>
        <fullName evidence="2">Uncharacterized protein</fullName>
    </submittedName>
</protein>
<organism evidence="2 3">
    <name type="scientific">Mytilus coruscus</name>
    <name type="common">Sea mussel</name>
    <dbReference type="NCBI Taxonomy" id="42192"/>
    <lineage>
        <taxon>Eukaryota</taxon>
        <taxon>Metazoa</taxon>
        <taxon>Spiralia</taxon>
        <taxon>Lophotrochozoa</taxon>
        <taxon>Mollusca</taxon>
        <taxon>Bivalvia</taxon>
        <taxon>Autobranchia</taxon>
        <taxon>Pteriomorphia</taxon>
        <taxon>Mytilida</taxon>
        <taxon>Mytiloidea</taxon>
        <taxon>Mytilidae</taxon>
        <taxon>Mytilinae</taxon>
        <taxon>Mytilus</taxon>
    </lineage>
</organism>
<sequence>MFMDDGITYNINDNDAQIVNISNGKHFKSDIINHWKDIDIEQVKVVIYRDSLEQAFLHFNGSGTDKKNWFSQNGLLNSSYIDLKTASPGVSGYHFSIEGHSKSRRRFFVNKSFGGCGMDAGWLLVSEGSVCSYESFNTLTIIYSPTNTYMKMIDIKASTCQPLAHQADICSTPVQLASSSYCYQLCNKSLPENNLQDKVQNLEKLLKVDRKATSKYRRSITSAPDNRFSSKTMGLVGAMCIALVVGFIVTLDCVNIYQKCSKTNKVTTVKEDCTNEVKRGIPLKEKGKNKDV</sequence>
<feature type="transmembrane region" description="Helical" evidence="1">
    <location>
        <begin position="233"/>
        <end position="257"/>
    </location>
</feature>
<proteinExistence type="predicted"/>
<dbReference type="OrthoDB" id="6104222at2759"/>
<dbReference type="Proteomes" id="UP000507470">
    <property type="component" value="Unassembled WGS sequence"/>
</dbReference>
<gene>
    <name evidence="2" type="ORF">MCOR_11985</name>
</gene>
<keyword evidence="1" id="KW-0472">Membrane</keyword>
<keyword evidence="1" id="KW-0812">Transmembrane</keyword>
<dbReference type="AlphaFoldDB" id="A0A6J8AWR0"/>
<keyword evidence="3" id="KW-1185">Reference proteome</keyword>
<reference evidence="2 3" key="1">
    <citation type="submission" date="2020-06" db="EMBL/GenBank/DDBJ databases">
        <authorList>
            <person name="Li R."/>
            <person name="Bekaert M."/>
        </authorList>
    </citation>
    <scope>NUCLEOTIDE SEQUENCE [LARGE SCALE GENOMIC DNA]</scope>
    <source>
        <strain evidence="3">wild</strain>
    </source>
</reference>
<accession>A0A6J8AWR0</accession>
<keyword evidence="1" id="KW-1133">Transmembrane helix</keyword>
<evidence type="ECO:0000313" key="3">
    <source>
        <dbReference type="Proteomes" id="UP000507470"/>
    </source>
</evidence>